<dbReference type="InterPro" id="IPR013658">
    <property type="entry name" value="SGL"/>
</dbReference>
<feature type="chain" id="PRO_5034286762" evidence="1">
    <location>
        <begin position="26"/>
        <end position="411"/>
    </location>
</feature>
<keyword evidence="4" id="KW-1185">Reference proteome</keyword>
<sequence length="411" mass="44457">MTSGRPPMMWTSFIAQLLIFSGARCARTSIPRACDEPSAANIACVARYDSVTSYPFSSVAGNSTTTYSTGLSSPAVQNASFVVFDGRGRKILGPDPSLEQIFSTTPGVIQEAPVYVPGLNAIIFSTFTPEVFPQSIIYLNGTEPRLDTFYADPPVWGVNGGRYRNGKVYWAVAGSGVVRSPNRTVNQAPGIYALDPITMKSSVLVNNYFGVPFNSPDDLVVDDDGDIFFTDPWYGWAMGYSPTPELHPSTWRFRPSTGAVSVVDSTVDQPNGIGMSPDGKTLYLTDTGNDIVNASISGIVYNSTNTHCVWAFNVSPTPAGSWLSHRRPMWCTEAVGHDGFHVASNGYLVGASGTGVDVISEWGELLLRIQTDFTVNNVQFAGPQLDELWLFGMGSISRVRWNLTGIAHARS</sequence>
<evidence type="ECO:0000259" key="2">
    <source>
        <dbReference type="Pfam" id="PF08450"/>
    </source>
</evidence>
<feature type="domain" description="SMP-30/Gluconolactonase/LRE-like region" evidence="2">
    <location>
        <begin position="185"/>
        <end position="390"/>
    </location>
</feature>
<proteinExistence type="predicted"/>
<protein>
    <submittedName>
        <fullName evidence="3">Nucleoside-diphosphate-sugar epimerase</fullName>
    </submittedName>
</protein>
<evidence type="ECO:0000256" key="1">
    <source>
        <dbReference type="SAM" id="SignalP"/>
    </source>
</evidence>
<evidence type="ECO:0000313" key="3">
    <source>
        <dbReference type="EMBL" id="KAF4310424.1"/>
    </source>
</evidence>
<dbReference type="Gene3D" id="2.120.10.30">
    <property type="entry name" value="TolB, C-terminal domain"/>
    <property type="match status" value="1"/>
</dbReference>
<dbReference type="InterPro" id="IPR052988">
    <property type="entry name" value="Oryzine_lactonohydrolase"/>
</dbReference>
<keyword evidence="1" id="KW-0732">Signal</keyword>
<dbReference type="Pfam" id="PF08450">
    <property type="entry name" value="SGL"/>
    <property type="match status" value="1"/>
</dbReference>
<dbReference type="SUPFAM" id="SSF63829">
    <property type="entry name" value="Calcium-dependent phosphotriesterase"/>
    <property type="match status" value="1"/>
</dbReference>
<feature type="signal peptide" evidence="1">
    <location>
        <begin position="1"/>
        <end position="25"/>
    </location>
</feature>
<dbReference type="EMBL" id="WWBZ02000016">
    <property type="protein sequence ID" value="KAF4310424.1"/>
    <property type="molecule type" value="Genomic_DNA"/>
</dbReference>
<name>A0A8H4J090_9PEZI</name>
<dbReference type="InterPro" id="IPR011042">
    <property type="entry name" value="6-blade_b-propeller_TolB-like"/>
</dbReference>
<dbReference type="AlphaFoldDB" id="A0A8H4J090"/>
<evidence type="ECO:0000313" key="4">
    <source>
        <dbReference type="Proteomes" id="UP000572817"/>
    </source>
</evidence>
<dbReference type="Proteomes" id="UP000572817">
    <property type="component" value="Unassembled WGS sequence"/>
</dbReference>
<dbReference type="PANTHER" id="PTHR47064">
    <property type="entry name" value="PUTATIVE (AFU_ORTHOLOGUE AFUA_1G08990)-RELATED"/>
    <property type="match status" value="1"/>
</dbReference>
<gene>
    <name evidence="3" type="ORF">GTA08_BOTSDO01865</name>
</gene>
<accession>A0A8H4J090</accession>
<reference evidence="3" key="1">
    <citation type="submission" date="2020-04" db="EMBL/GenBank/DDBJ databases">
        <title>Genome Assembly and Annotation of Botryosphaeria dothidea sdau 11-99, a Latent Pathogen of Apple Fruit Ring Rot in China.</title>
        <authorList>
            <person name="Yu C."/>
            <person name="Diao Y."/>
            <person name="Lu Q."/>
            <person name="Zhao J."/>
            <person name="Cui S."/>
            <person name="Peng C."/>
            <person name="He B."/>
            <person name="Liu H."/>
        </authorList>
    </citation>
    <scope>NUCLEOTIDE SEQUENCE [LARGE SCALE GENOMIC DNA]</scope>
    <source>
        <strain evidence="3">Sdau11-99</strain>
    </source>
</reference>
<organism evidence="3 4">
    <name type="scientific">Botryosphaeria dothidea</name>
    <dbReference type="NCBI Taxonomy" id="55169"/>
    <lineage>
        <taxon>Eukaryota</taxon>
        <taxon>Fungi</taxon>
        <taxon>Dikarya</taxon>
        <taxon>Ascomycota</taxon>
        <taxon>Pezizomycotina</taxon>
        <taxon>Dothideomycetes</taxon>
        <taxon>Dothideomycetes incertae sedis</taxon>
        <taxon>Botryosphaeriales</taxon>
        <taxon>Botryosphaeriaceae</taxon>
        <taxon>Botryosphaeria</taxon>
    </lineage>
</organism>
<dbReference type="PANTHER" id="PTHR47064:SF2">
    <property type="entry name" value="SMP-30_GLUCONOLACTONASE_LRE-LIKE REGION DOMAIN-CONTAINING PROTEIN-RELATED"/>
    <property type="match status" value="1"/>
</dbReference>
<comment type="caution">
    <text evidence="3">The sequence shown here is derived from an EMBL/GenBank/DDBJ whole genome shotgun (WGS) entry which is preliminary data.</text>
</comment>
<dbReference type="OrthoDB" id="423498at2759"/>